<keyword evidence="4" id="KW-0805">Transcription regulation</keyword>
<dbReference type="InterPro" id="IPR036388">
    <property type="entry name" value="WH-like_DNA-bd_sf"/>
</dbReference>
<dbReference type="GO" id="GO:1900376">
    <property type="term" value="P:regulation of secondary metabolite biosynthetic process"/>
    <property type="evidence" value="ECO:0007669"/>
    <property type="project" value="TreeGrafter"/>
</dbReference>
<dbReference type="CDD" id="cd07153">
    <property type="entry name" value="Fur_like"/>
    <property type="match status" value="1"/>
</dbReference>
<comment type="similarity">
    <text evidence="1">Belongs to the Fur family.</text>
</comment>
<dbReference type="PANTHER" id="PTHR33202:SF7">
    <property type="entry name" value="FERRIC UPTAKE REGULATION PROTEIN"/>
    <property type="match status" value="1"/>
</dbReference>
<comment type="cofactor">
    <cofactor evidence="7">
        <name>Zn(2+)</name>
        <dbReference type="ChEBI" id="CHEBI:29105"/>
    </cofactor>
    <text evidence="7">Binds 1 zinc ion per subunit.</text>
</comment>
<dbReference type="Gene3D" id="3.30.1490.190">
    <property type="match status" value="1"/>
</dbReference>
<feature type="binding site" evidence="7">
    <location>
        <position position="121"/>
    </location>
    <ligand>
        <name>Zn(2+)</name>
        <dbReference type="ChEBI" id="CHEBI:29105"/>
    </ligand>
</feature>
<comment type="cofactor">
    <cofactor evidence="8">
        <name>Mn(2+)</name>
        <dbReference type="ChEBI" id="CHEBI:29035"/>
    </cofactor>
    <cofactor evidence="8">
        <name>Fe(2+)</name>
        <dbReference type="ChEBI" id="CHEBI:29033"/>
    </cofactor>
    <text evidence="8">Binds 1 Mn(2+) or Fe(2+) ion per subunit.</text>
</comment>
<gene>
    <name evidence="9" type="ORF">EDD61_12549</name>
</gene>
<feature type="binding site" evidence="7">
    <location>
        <position position="81"/>
    </location>
    <ligand>
        <name>Zn(2+)</name>
        <dbReference type="ChEBI" id="CHEBI:29105"/>
    </ligand>
</feature>
<name>A0A4R3SZ23_9FIRM</name>
<evidence type="ECO:0000256" key="8">
    <source>
        <dbReference type="PIRSR" id="PIRSR602481-2"/>
    </source>
</evidence>
<keyword evidence="6" id="KW-0804">Transcription</keyword>
<evidence type="ECO:0000256" key="6">
    <source>
        <dbReference type="ARBA" id="ARBA00023163"/>
    </source>
</evidence>
<keyword evidence="2" id="KW-0678">Repressor</keyword>
<dbReference type="GO" id="GO:0000976">
    <property type="term" value="F:transcription cis-regulatory region binding"/>
    <property type="evidence" value="ECO:0007669"/>
    <property type="project" value="TreeGrafter"/>
</dbReference>
<evidence type="ECO:0000313" key="9">
    <source>
        <dbReference type="EMBL" id="TCU53884.1"/>
    </source>
</evidence>
<keyword evidence="7" id="KW-0479">Metal-binding</keyword>
<dbReference type="InterPro" id="IPR036390">
    <property type="entry name" value="WH_DNA-bd_sf"/>
</dbReference>
<dbReference type="Pfam" id="PF01475">
    <property type="entry name" value="FUR"/>
    <property type="match status" value="1"/>
</dbReference>
<evidence type="ECO:0000256" key="5">
    <source>
        <dbReference type="ARBA" id="ARBA00023125"/>
    </source>
</evidence>
<dbReference type="Gene3D" id="1.10.10.10">
    <property type="entry name" value="Winged helix-like DNA-binding domain superfamily/Winged helix DNA-binding domain"/>
    <property type="match status" value="1"/>
</dbReference>
<dbReference type="GO" id="GO:0045892">
    <property type="term" value="P:negative regulation of DNA-templated transcription"/>
    <property type="evidence" value="ECO:0007669"/>
    <property type="project" value="TreeGrafter"/>
</dbReference>
<evidence type="ECO:0000256" key="2">
    <source>
        <dbReference type="ARBA" id="ARBA00022491"/>
    </source>
</evidence>
<keyword evidence="5" id="KW-0238">DNA-binding</keyword>
<keyword evidence="3 7" id="KW-0862">Zinc</keyword>
<reference evidence="9 10" key="1">
    <citation type="submission" date="2019-03" db="EMBL/GenBank/DDBJ databases">
        <title>Genomic Encyclopedia of Type Strains, Phase IV (KMG-IV): sequencing the most valuable type-strain genomes for metagenomic binning, comparative biology and taxonomic classification.</title>
        <authorList>
            <person name="Goeker M."/>
        </authorList>
    </citation>
    <scope>NUCLEOTIDE SEQUENCE [LARGE SCALE GENOMIC DNA]</scope>
    <source>
        <strain evidence="9 10">DSM 29481</strain>
    </source>
</reference>
<keyword evidence="10" id="KW-1185">Reference proteome</keyword>
<comment type="caution">
    <text evidence="9">The sequence shown here is derived from an EMBL/GenBank/DDBJ whole genome shotgun (WGS) entry which is preliminary data.</text>
</comment>
<dbReference type="RefSeq" id="WP_132225638.1">
    <property type="nucleotide sequence ID" value="NZ_JANKBG010000024.1"/>
</dbReference>
<dbReference type="GO" id="GO:0003700">
    <property type="term" value="F:DNA-binding transcription factor activity"/>
    <property type="evidence" value="ECO:0007669"/>
    <property type="project" value="InterPro"/>
</dbReference>
<evidence type="ECO:0000256" key="3">
    <source>
        <dbReference type="ARBA" id="ARBA00022833"/>
    </source>
</evidence>
<evidence type="ECO:0000256" key="1">
    <source>
        <dbReference type="ARBA" id="ARBA00007957"/>
    </source>
</evidence>
<feature type="binding site" evidence="8">
    <location>
        <position position="96"/>
    </location>
    <ligand>
        <name>Fe cation</name>
        <dbReference type="ChEBI" id="CHEBI:24875"/>
    </ligand>
</feature>
<dbReference type="PANTHER" id="PTHR33202">
    <property type="entry name" value="ZINC UPTAKE REGULATION PROTEIN"/>
    <property type="match status" value="1"/>
</dbReference>
<sequence length="133" mass="15562">MKRKSSKQRDMILNYLKTIDGHVTAEEVFKNMNEDGNKISLATVYRNLNILVEMNEIKKIAHPVEGYQYDKTSHPHYHLHCVRCDRILDLDIPYMEEWNHQMEAQTGLLIRTHNMMAEGICKDCLKKENSSGI</sequence>
<organism evidence="9 10">
    <name type="scientific">Longicatena caecimuris</name>
    <dbReference type="NCBI Taxonomy" id="1796635"/>
    <lineage>
        <taxon>Bacteria</taxon>
        <taxon>Bacillati</taxon>
        <taxon>Bacillota</taxon>
        <taxon>Erysipelotrichia</taxon>
        <taxon>Erysipelotrichales</taxon>
        <taxon>Erysipelotrichaceae</taxon>
        <taxon>Longicatena</taxon>
    </lineage>
</organism>
<keyword evidence="8" id="KW-0408">Iron</keyword>
<proteinExistence type="inferred from homology"/>
<feature type="binding site" evidence="7">
    <location>
        <position position="84"/>
    </location>
    <ligand>
        <name>Zn(2+)</name>
        <dbReference type="ChEBI" id="CHEBI:29105"/>
    </ligand>
</feature>
<feature type="binding site" evidence="7">
    <location>
        <position position="124"/>
    </location>
    <ligand>
        <name>Zn(2+)</name>
        <dbReference type="ChEBI" id="CHEBI:29105"/>
    </ligand>
</feature>
<accession>A0A4R3SZ23</accession>
<dbReference type="Proteomes" id="UP000295773">
    <property type="component" value="Unassembled WGS sequence"/>
</dbReference>
<dbReference type="InterPro" id="IPR043135">
    <property type="entry name" value="Fur_C"/>
</dbReference>
<feature type="binding site" evidence="8">
    <location>
        <position position="113"/>
    </location>
    <ligand>
        <name>Fe cation</name>
        <dbReference type="ChEBI" id="CHEBI:24875"/>
    </ligand>
</feature>
<evidence type="ECO:0000313" key="10">
    <source>
        <dbReference type="Proteomes" id="UP000295773"/>
    </source>
</evidence>
<dbReference type="SUPFAM" id="SSF46785">
    <property type="entry name" value="Winged helix' DNA-binding domain"/>
    <property type="match status" value="1"/>
</dbReference>
<evidence type="ECO:0000256" key="4">
    <source>
        <dbReference type="ARBA" id="ARBA00023015"/>
    </source>
</evidence>
<evidence type="ECO:0000256" key="7">
    <source>
        <dbReference type="PIRSR" id="PIRSR602481-1"/>
    </source>
</evidence>
<dbReference type="InterPro" id="IPR002481">
    <property type="entry name" value="FUR"/>
</dbReference>
<dbReference type="EMBL" id="SMBP01000025">
    <property type="protein sequence ID" value="TCU53884.1"/>
    <property type="molecule type" value="Genomic_DNA"/>
</dbReference>
<protein>
    <submittedName>
        <fullName evidence="9">Fur family ferric uptake transcriptional regulator/Fur family peroxide stress response transcriptional regulator</fullName>
    </submittedName>
</protein>
<dbReference type="AlphaFoldDB" id="A0A4R3SZ23"/>
<dbReference type="GO" id="GO:0008270">
    <property type="term" value="F:zinc ion binding"/>
    <property type="evidence" value="ECO:0007669"/>
    <property type="project" value="TreeGrafter"/>
</dbReference>